<proteinExistence type="predicted"/>
<feature type="transmembrane region" description="Helical" evidence="1">
    <location>
        <begin position="21"/>
        <end position="44"/>
    </location>
</feature>
<organism evidence="2 3">
    <name type="scientific">Nitrospina watsonii</name>
    <dbReference type="NCBI Taxonomy" id="1323948"/>
    <lineage>
        <taxon>Bacteria</taxon>
        <taxon>Pseudomonadati</taxon>
        <taxon>Nitrospinota/Tectimicrobiota group</taxon>
        <taxon>Nitrospinota</taxon>
        <taxon>Nitrospinia</taxon>
        <taxon>Nitrospinales</taxon>
        <taxon>Nitrospinaceae</taxon>
        <taxon>Nitrospina</taxon>
    </lineage>
</organism>
<protein>
    <submittedName>
        <fullName evidence="2">Uncharacterized protein</fullName>
    </submittedName>
</protein>
<dbReference type="Gene3D" id="2.60.120.260">
    <property type="entry name" value="Galactose-binding domain-like"/>
    <property type="match status" value="1"/>
</dbReference>
<dbReference type="EMBL" id="OX336137">
    <property type="protein sequence ID" value="CAI2717830.1"/>
    <property type="molecule type" value="Genomic_DNA"/>
</dbReference>
<keyword evidence="1" id="KW-1133">Transmembrane helix</keyword>
<keyword evidence="1" id="KW-0472">Membrane</keyword>
<sequence>MIENKKAGKGPTLRMWIRDRVVFLAVMIFVAGGATYILAPEVFPEHSIWLHPVKEFALLIAMIGVVSLGYELFLRELTFNEYKDALEEIVNPDAVRLGIQGIYKNRSELGNATSFEELFRRVKHEIYIGGTSLLSISTGSRELLREKVLSGVNVKLLMMDPQSPVVDLISRQAFGKSTFLNEIKTSILLLQKLQEEIESVESPAKGKFVVHTYRFIPSHSFISLDAKEPGGLIVADIGPYLGRNFQRPSIVLINKKHGLYDHYRDLNDVMWQESKPLPPSWQVGEGPKTRTQVFVSGKDTEVYDPETEGWRTAEICESSDDWRGIKGSMWVWIRERLTLEEAKTGSQHGFRLKFDIPPGVKAMPRAELFLRADDVCRITVNDVGLKQDYGGAEYPEPFIINCDDFLREGTNEIHFEVINYANPDAAAPEDNPSGLIYRLHLEYMEE</sequence>
<evidence type="ECO:0000256" key="1">
    <source>
        <dbReference type="SAM" id="Phobius"/>
    </source>
</evidence>
<dbReference type="Proteomes" id="UP001157733">
    <property type="component" value="Chromosome"/>
</dbReference>
<dbReference type="RefSeq" id="WP_282010749.1">
    <property type="nucleotide sequence ID" value="NZ_OX336137.1"/>
</dbReference>
<evidence type="ECO:0000313" key="3">
    <source>
        <dbReference type="Proteomes" id="UP001157733"/>
    </source>
</evidence>
<gene>
    <name evidence="2" type="ORF">NSPWAT_0971</name>
</gene>
<evidence type="ECO:0000313" key="2">
    <source>
        <dbReference type="EMBL" id="CAI2717830.1"/>
    </source>
</evidence>
<reference evidence="2 3" key="1">
    <citation type="submission" date="2022-09" db="EMBL/GenBank/DDBJ databases">
        <authorList>
            <person name="Kop L."/>
        </authorList>
    </citation>
    <scope>NUCLEOTIDE SEQUENCE [LARGE SCALE GENOMIC DNA]</scope>
    <source>
        <strain evidence="2 3">347</strain>
    </source>
</reference>
<name>A0ABN8VVL8_9BACT</name>
<keyword evidence="3" id="KW-1185">Reference proteome</keyword>
<accession>A0ABN8VVL8</accession>
<feature type="transmembrane region" description="Helical" evidence="1">
    <location>
        <begin position="56"/>
        <end position="74"/>
    </location>
</feature>
<keyword evidence="1" id="KW-0812">Transmembrane</keyword>